<dbReference type="Pfam" id="PF13614">
    <property type="entry name" value="AAA_31"/>
    <property type="match status" value="1"/>
</dbReference>
<dbReference type="FunFam" id="3.40.50.300:FF:000285">
    <property type="entry name" value="Sporulation initiation inhibitor Soj"/>
    <property type="match status" value="1"/>
</dbReference>
<dbReference type="RefSeq" id="WP_178366628.1">
    <property type="nucleotide sequence ID" value="NZ_JACADJ010000026.1"/>
</dbReference>
<feature type="domain" description="AAA" evidence="1">
    <location>
        <begin position="14"/>
        <end position="188"/>
    </location>
</feature>
<dbReference type="InterPro" id="IPR025669">
    <property type="entry name" value="AAA_dom"/>
</dbReference>
<dbReference type="PANTHER" id="PTHR13696">
    <property type="entry name" value="P-LOOP CONTAINING NUCLEOSIDE TRIPHOSPHATE HYDROLASE"/>
    <property type="match status" value="1"/>
</dbReference>
<sequence length="271" mass="30236">MGNTKPFTQESPTRFITFANRKGGCGKTTTVINIAHAMALAGHRVLIVDMDPQAHASLSLGFSPETDRMNVAHVLAKEITMDKAVLNTHLGNIDLIPASRDLTQYEIHHSVKEGQETNLTDTITTARERYDVVIIDPPPTVSLLMISSLVAATEVYIPLQMNFLAMEGLAEMMRLIYLVNATWNPDLRLQGIVPTFFNKNTRLSKGICREIIHNFGKEKMAPAVRTNIKLAEAPGYKQTIFEFDPKSIGADDYRKLARFILNSHESFENHG</sequence>
<evidence type="ECO:0000313" key="2">
    <source>
        <dbReference type="EMBL" id="NWH05171.1"/>
    </source>
</evidence>
<dbReference type="CDD" id="cd02042">
    <property type="entry name" value="ParAB_family"/>
    <property type="match status" value="1"/>
</dbReference>
<dbReference type="AlphaFoldDB" id="A0A850T241"/>
<name>A0A850T241_9BACT</name>
<proteinExistence type="predicted"/>
<dbReference type="EMBL" id="JACADJ010000026">
    <property type="protein sequence ID" value="NWH05171.1"/>
    <property type="molecule type" value="Genomic_DNA"/>
</dbReference>
<dbReference type="InterPro" id="IPR027417">
    <property type="entry name" value="P-loop_NTPase"/>
</dbReference>
<keyword evidence="3" id="KW-1185">Reference proteome</keyword>
<organism evidence="2 3">
    <name type="scientific">Desulfobacter latus</name>
    <dbReference type="NCBI Taxonomy" id="2292"/>
    <lineage>
        <taxon>Bacteria</taxon>
        <taxon>Pseudomonadati</taxon>
        <taxon>Thermodesulfobacteriota</taxon>
        <taxon>Desulfobacteria</taxon>
        <taxon>Desulfobacterales</taxon>
        <taxon>Desulfobacteraceae</taxon>
        <taxon>Desulfobacter</taxon>
    </lineage>
</organism>
<evidence type="ECO:0000313" key="3">
    <source>
        <dbReference type="Proteomes" id="UP000553343"/>
    </source>
</evidence>
<gene>
    <name evidence="2" type="ORF">HXW94_09260</name>
</gene>
<evidence type="ECO:0000259" key="1">
    <source>
        <dbReference type="Pfam" id="PF13614"/>
    </source>
</evidence>
<dbReference type="SUPFAM" id="SSF52540">
    <property type="entry name" value="P-loop containing nucleoside triphosphate hydrolases"/>
    <property type="match status" value="1"/>
</dbReference>
<accession>A0A850T241</accession>
<dbReference type="PANTHER" id="PTHR13696:SF99">
    <property type="entry name" value="COBYRINIC ACID AC-DIAMIDE SYNTHASE"/>
    <property type="match status" value="1"/>
</dbReference>
<dbReference type="Gene3D" id="3.40.50.300">
    <property type="entry name" value="P-loop containing nucleotide triphosphate hydrolases"/>
    <property type="match status" value="1"/>
</dbReference>
<comment type="caution">
    <text evidence="2">The sequence shown here is derived from an EMBL/GenBank/DDBJ whole genome shotgun (WGS) entry which is preliminary data.</text>
</comment>
<dbReference type="Proteomes" id="UP000553343">
    <property type="component" value="Unassembled WGS sequence"/>
</dbReference>
<protein>
    <submittedName>
        <fullName evidence="2">ParA family protein</fullName>
    </submittedName>
</protein>
<dbReference type="InterPro" id="IPR050678">
    <property type="entry name" value="DNA_Partitioning_ATPase"/>
</dbReference>
<reference evidence="2 3" key="1">
    <citation type="submission" date="2020-06" db="EMBL/GenBank/DDBJ databases">
        <title>High-quality draft genome of sulfate reducer Desulfobacter latus type strain AcrS2 isolated from marine sediment.</title>
        <authorList>
            <person name="Hoppe M."/>
            <person name="Larsen C.K."/>
            <person name="Marshall I.P.G."/>
            <person name="Schramm A."/>
            <person name="Marietou A.G."/>
        </authorList>
    </citation>
    <scope>NUCLEOTIDE SEQUENCE [LARGE SCALE GENOMIC DNA]</scope>
    <source>
        <strain evidence="2 3">AcRS2</strain>
    </source>
</reference>